<evidence type="ECO:0000256" key="1">
    <source>
        <dbReference type="SAM" id="MobiDB-lite"/>
    </source>
</evidence>
<gene>
    <name evidence="2" type="ORF">CEXT_645261</name>
</gene>
<evidence type="ECO:0000313" key="3">
    <source>
        <dbReference type="Proteomes" id="UP001054945"/>
    </source>
</evidence>
<name>A0AAV4WNA1_CAEEX</name>
<feature type="region of interest" description="Disordered" evidence="1">
    <location>
        <begin position="1"/>
        <end position="22"/>
    </location>
</feature>
<accession>A0AAV4WNA1</accession>
<evidence type="ECO:0000313" key="2">
    <source>
        <dbReference type="EMBL" id="GIY84400.1"/>
    </source>
</evidence>
<proteinExistence type="predicted"/>
<keyword evidence="3" id="KW-1185">Reference proteome</keyword>
<protein>
    <recommendedName>
        <fullName evidence="4">Ribosomal protein S18</fullName>
    </recommendedName>
</protein>
<evidence type="ECO:0008006" key="4">
    <source>
        <dbReference type="Google" id="ProtNLM"/>
    </source>
</evidence>
<dbReference type="AlphaFoldDB" id="A0AAV4WNA1"/>
<comment type="caution">
    <text evidence="2">The sequence shown here is derived from an EMBL/GenBank/DDBJ whole genome shotgun (WGS) entry which is preliminary data.</text>
</comment>
<sequence length="147" mass="17321">MPAFREGKKKNSSNKKKKKFSSIKTDVSFEYRPRKPLSNSHFLSVFAGRPFVFMPVFREGKKEKQQQQEEKKFSSIRQMFLSRIDTGDLCLTPTFLSVFAGRTSVFMPAFREGKKKNNNKKKKKFFSIRESEIYTMQFNTDVENRYG</sequence>
<feature type="compositionally biased region" description="Basic residues" evidence="1">
    <location>
        <begin position="7"/>
        <end position="21"/>
    </location>
</feature>
<organism evidence="2 3">
    <name type="scientific">Caerostris extrusa</name>
    <name type="common">Bark spider</name>
    <name type="synonym">Caerostris bankana</name>
    <dbReference type="NCBI Taxonomy" id="172846"/>
    <lineage>
        <taxon>Eukaryota</taxon>
        <taxon>Metazoa</taxon>
        <taxon>Ecdysozoa</taxon>
        <taxon>Arthropoda</taxon>
        <taxon>Chelicerata</taxon>
        <taxon>Arachnida</taxon>
        <taxon>Araneae</taxon>
        <taxon>Araneomorphae</taxon>
        <taxon>Entelegynae</taxon>
        <taxon>Araneoidea</taxon>
        <taxon>Araneidae</taxon>
        <taxon>Caerostris</taxon>
    </lineage>
</organism>
<dbReference type="EMBL" id="BPLR01016510">
    <property type="protein sequence ID" value="GIY84400.1"/>
    <property type="molecule type" value="Genomic_DNA"/>
</dbReference>
<reference evidence="2 3" key="1">
    <citation type="submission" date="2021-06" db="EMBL/GenBank/DDBJ databases">
        <title>Caerostris extrusa draft genome.</title>
        <authorList>
            <person name="Kono N."/>
            <person name="Arakawa K."/>
        </authorList>
    </citation>
    <scope>NUCLEOTIDE SEQUENCE [LARGE SCALE GENOMIC DNA]</scope>
</reference>
<dbReference type="Proteomes" id="UP001054945">
    <property type="component" value="Unassembled WGS sequence"/>
</dbReference>